<dbReference type="AlphaFoldDB" id="A0A1G5X713"/>
<sequence>MTRSEELPFLRSGSFFFENNRKRVASRIASTGPLGVTDQQLWFLTHGLKMKE</sequence>
<evidence type="ECO:0000313" key="2">
    <source>
        <dbReference type="Proteomes" id="UP000198756"/>
    </source>
</evidence>
<protein>
    <submittedName>
        <fullName evidence="1">Uncharacterized protein</fullName>
    </submittedName>
</protein>
<keyword evidence="2" id="KW-1185">Reference proteome</keyword>
<name>A0A1G5X713_9BACT</name>
<dbReference type="EMBL" id="FMXE01000009">
    <property type="protein sequence ID" value="SDA66171.1"/>
    <property type="molecule type" value="Genomic_DNA"/>
</dbReference>
<gene>
    <name evidence="1" type="ORF">SAMN03080617_01563</name>
</gene>
<evidence type="ECO:0000313" key="1">
    <source>
        <dbReference type="EMBL" id="SDA66171.1"/>
    </source>
</evidence>
<reference evidence="2" key="1">
    <citation type="submission" date="2016-10" db="EMBL/GenBank/DDBJ databases">
        <authorList>
            <person name="Varghese N."/>
            <person name="Submissions S."/>
        </authorList>
    </citation>
    <scope>NUCLEOTIDE SEQUENCE [LARGE SCALE GENOMIC DNA]</scope>
    <source>
        <strain evidence="2">DSM 22703</strain>
    </source>
</reference>
<proteinExistence type="predicted"/>
<dbReference type="Proteomes" id="UP000198756">
    <property type="component" value="Unassembled WGS sequence"/>
</dbReference>
<organism evidence="1 2">
    <name type="scientific">Algoriphagus alkaliphilus</name>
    <dbReference type="NCBI Taxonomy" id="279824"/>
    <lineage>
        <taxon>Bacteria</taxon>
        <taxon>Pseudomonadati</taxon>
        <taxon>Bacteroidota</taxon>
        <taxon>Cytophagia</taxon>
        <taxon>Cytophagales</taxon>
        <taxon>Cyclobacteriaceae</taxon>
        <taxon>Algoriphagus</taxon>
    </lineage>
</organism>
<accession>A0A1G5X713</accession>